<dbReference type="EC" id="3.2.1.55" evidence="9"/>
<comment type="function">
    <text evidence="8">Alpha-L-arabinofuranosidase involved in the hydrolysis of xylan, a major structural heterogeneous polysaccharide found in plant biomass representing the second most abundant polysaccharide in the biosphere, after cellulose. Releases L-arabinose from arabinoxylan.</text>
</comment>
<dbReference type="Gene3D" id="2.115.10.20">
    <property type="entry name" value="Glycosyl hydrolase domain, family 43"/>
    <property type="match status" value="2"/>
</dbReference>
<organism evidence="11 12">
    <name type="scientific">Aspergillus leporis</name>
    <dbReference type="NCBI Taxonomy" id="41062"/>
    <lineage>
        <taxon>Eukaryota</taxon>
        <taxon>Fungi</taxon>
        <taxon>Dikarya</taxon>
        <taxon>Ascomycota</taxon>
        <taxon>Pezizomycotina</taxon>
        <taxon>Eurotiomycetes</taxon>
        <taxon>Eurotiomycetidae</taxon>
        <taxon>Eurotiales</taxon>
        <taxon>Aspergillaceae</taxon>
        <taxon>Aspergillus</taxon>
        <taxon>Aspergillus subgen. Circumdati</taxon>
    </lineage>
</organism>
<dbReference type="PANTHER" id="PTHR40631">
    <property type="entry name" value="ALPHA-L-ARABINOFURANOSIDASE AXHA-2-RELATED"/>
    <property type="match status" value="1"/>
</dbReference>
<evidence type="ECO:0000256" key="10">
    <source>
        <dbReference type="SAM" id="MobiDB-lite"/>
    </source>
</evidence>
<dbReference type="InterPro" id="IPR023296">
    <property type="entry name" value="Glyco_hydro_beta-prop_sf"/>
</dbReference>
<evidence type="ECO:0000256" key="8">
    <source>
        <dbReference type="ARBA" id="ARBA00025637"/>
    </source>
</evidence>
<feature type="compositionally biased region" description="Polar residues" evidence="10">
    <location>
        <begin position="14"/>
        <end position="26"/>
    </location>
</feature>
<sequence>MPPRGKGSVRARTNLPNSFQWSSSGPIISPKDDSHKVAGVKDPSIVEVSGVYHVFVSTAKASGYNLRHSFHYLDQTPIGSGYRAAPQVFCFQPHKLWYLTICDSSNCYLFSSDDNGHLYRSQTSLANFIALQDSYKIALFEAMNVYSTGDGKLLLLVEAIASDGARYFRSWTSSSLSGTWTGLAATEANPFARSNNVKFSSTAWTKSISHGEMVRKQVDQTMTINPCGLRYLYQGLDPSASGEYNALPWKLGLLTHTNSAC</sequence>
<gene>
    <name evidence="11" type="ORF">BDV29DRAFT_193234</name>
</gene>
<name>A0A5N5WSC1_9EURO</name>
<proteinExistence type="inferred from homology"/>
<keyword evidence="5 9" id="KW-0732">Signal</keyword>
<dbReference type="PANTHER" id="PTHR40631:SF2">
    <property type="entry name" value="ALPHA-L-ARABINOFURANOSIDASE"/>
    <property type="match status" value="1"/>
</dbReference>
<evidence type="ECO:0000256" key="7">
    <source>
        <dbReference type="ARBA" id="ARBA00023295"/>
    </source>
</evidence>
<evidence type="ECO:0000256" key="3">
    <source>
        <dbReference type="ARBA" id="ARBA00007396"/>
    </source>
</evidence>
<evidence type="ECO:0000256" key="5">
    <source>
        <dbReference type="ARBA" id="ARBA00022729"/>
    </source>
</evidence>
<evidence type="ECO:0000256" key="4">
    <source>
        <dbReference type="ARBA" id="ARBA00022525"/>
    </source>
</evidence>
<dbReference type="GO" id="GO:0046556">
    <property type="term" value="F:alpha-L-arabinofuranosidase activity"/>
    <property type="evidence" value="ECO:0007669"/>
    <property type="project" value="UniProtKB-UniRule"/>
</dbReference>
<evidence type="ECO:0000313" key="11">
    <source>
        <dbReference type="EMBL" id="KAB8071478.1"/>
    </source>
</evidence>
<keyword evidence="4 9" id="KW-0964">Secreted</keyword>
<protein>
    <recommendedName>
        <fullName evidence="9">Alpha-L-arabinofuranosidase</fullName>
        <ecNumber evidence="9">3.2.1.55</ecNumber>
    </recommendedName>
</protein>
<accession>A0A5N5WSC1</accession>
<evidence type="ECO:0000256" key="6">
    <source>
        <dbReference type="ARBA" id="ARBA00022801"/>
    </source>
</evidence>
<reference evidence="11 12" key="1">
    <citation type="submission" date="2019-04" db="EMBL/GenBank/DDBJ databases">
        <title>Friends and foes A comparative genomics study of 23 Aspergillus species from section Flavi.</title>
        <authorList>
            <consortium name="DOE Joint Genome Institute"/>
            <person name="Kjaerbolling I."/>
            <person name="Vesth T."/>
            <person name="Frisvad J.C."/>
            <person name="Nybo J.L."/>
            <person name="Theobald S."/>
            <person name="Kildgaard S."/>
            <person name="Isbrandt T."/>
            <person name="Kuo A."/>
            <person name="Sato A."/>
            <person name="Lyhne E.K."/>
            <person name="Kogle M.E."/>
            <person name="Wiebenga A."/>
            <person name="Kun R.S."/>
            <person name="Lubbers R.J."/>
            <person name="Makela M.R."/>
            <person name="Barry K."/>
            <person name="Chovatia M."/>
            <person name="Clum A."/>
            <person name="Daum C."/>
            <person name="Haridas S."/>
            <person name="He G."/>
            <person name="LaButti K."/>
            <person name="Lipzen A."/>
            <person name="Mondo S."/>
            <person name="Riley R."/>
            <person name="Salamov A."/>
            <person name="Simmons B.A."/>
            <person name="Magnuson J.K."/>
            <person name="Henrissat B."/>
            <person name="Mortensen U.H."/>
            <person name="Larsen T.O."/>
            <person name="Devries R.P."/>
            <person name="Grigoriev I.V."/>
            <person name="Machida M."/>
            <person name="Baker S.E."/>
            <person name="Andersen M.R."/>
        </authorList>
    </citation>
    <scope>NUCLEOTIDE SEQUENCE [LARGE SCALE GENOMIC DNA]</scope>
    <source>
        <strain evidence="11 12">CBS 151.66</strain>
    </source>
</reference>
<dbReference type="OrthoDB" id="3156236at2759"/>
<dbReference type="InterPro" id="IPR005193">
    <property type="entry name" value="GH62_arabinosidase"/>
</dbReference>
<dbReference type="Pfam" id="PF03664">
    <property type="entry name" value="Glyco_hydro_62"/>
    <property type="match status" value="1"/>
</dbReference>
<comment type="similarity">
    <text evidence="3 9">Belongs to the glycosyl hydrolase 62 family.</text>
</comment>
<dbReference type="GO" id="GO:0046373">
    <property type="term" value="P:L-arabinose metabolic process"/>
    <property type="evidence" value="ECO:0007669"/>
    <property type="project" value="UniProtKB-UniRule"/>
</dbReference>
<evidence type="ECO:0000256" key="1">
    <source>
        <dbReference type="ARBA" id="ARBA00001462"/>
    </source>
</evidence>
<keyword evidence="12" id="KW-1185">Reference proteome</keyword>
<comment type="catalytic activity">
    <reaction evidence="1 9">
        <text>Hydrolysis of terminal non-reducing alpha-L-arabinofuranoside residues in alpha-L-arabinosides.</text>
        <dbReference type="EC" id="3.2.1.55"/>
    </reaction>
</comment>
<feature type="region of interest" description="Disordered" evidence="10">
    <location>
        <begin position="1"/>
        <end position="28"/>
    </location>
</feature>
<dbReference type="GO" id="GO:0005576">
    <property type="term" value="C:extracellular region"/>
    <property type="evidence" value="ECO:0007669"/>
    <property type="project" value="UniProtKB-SubCell"/>
</dbReference>
<evidence type="ECO:0000256" key="2">
    <source>
        <dbReference type="ARBA" id="ARBA00004613"/>
    </source>
</evidence>
<dbReference type="SUPFAM" id="SSF75005">
    <property type="entry name" value="Arabinanase/levansucrase/invertase"/>
    <property type="match status" value="1"/>
</dbReference>
<keyword evidence="7 9" id="KW-0326">Glycosidase</keyword>
<dbReference type="EMBL" id="ML732271">
    <property type="protein sequence ID" value="KAB8071478.1"/>
    <property type="molecule type" value="Genomic_DNA"/>
</dbReference>
<comment type="subcellular location">
    <subcellularLocation>
        <location evidence="2 9">Secreted</location>
    </subcellularLocation>
</comment>
<dbReference type="AlphaFoldDB" id="A0A5N5WSC1"/>
<evidence type="ECO:0000256" key="9">
    <source>
        <dbReference type="RuleBase" id="RU368117"/>
    </source>
</evidence>
<keyword evidence="6 9" id="KW-0378">Hydrolase</keyword>
<evidence type="ECO:0000313" key="12">
    <source>
        <dbReference type="Proteomes" id="UP000326565"/>
    </source>
</evidence>
<dbReference type="GO" id="GO:0045493">
    <property type="term" value="P:xylan catabolic process"/>
    <property type="evidence" value="ECO:0007669"/>
    <property type="project" value="UniProtKB-UniRule"/>
</dbReference>
<dbReference type="Proteomes" id="UP000326565">
    <property type="component" value="Unassembled WGS sequence"/>
</dbReference>